<dbReference type="InterPro" id="IPR012887">
    <property type="entry name" value="GDP_fucose_pyrophosphorylase"/>
</dbReference>
<keyword evidence="2" id="KW-0547">Nucleotide-binding</keyword>
<protein>
    <submittedName>
        <fullName evidence="4">Fucose pyrophosphorylase domain-containing protein</fullName>
    </submittedName>
</protein>
<dbReference type="ExpressionAtlas" id="Q0PDK5">
    <property type="expression patterns" value="baseline"/>
</dbReference>
<keyword evidence="7" id="KW-1267">Proteomics identification</keyword>
<dbReference type="PANTHER" id="PTHR15045:SF1">
    <property type="entry name" value="FUCOSE-1-PHOSPHATE GUANYLYLTRANSFERASE"/>
    <property type="match status" value="1"/>
</dbReference>
<dbReference type="Proteomes" id="UP000001940">
    <property type="component" value="Chromosome III"/>
</dbReference>
<dbReference type="Bgee" id="WBGene00044903">
    <property type="expression patterns" value="Expressed in embryo and 3 other cell types or tissues"/>
</dbReference>
<dbReference type="Reactome" id="R-CEL-6787639">
    <property type="pathway name" value="GDP-fucose biosynthesis"/>
</dbReference>
<dbReference type="RefSeq" id="NP_001255051.1">
    <property type="nucleotide sequence ID" value="NM_001268122.1"/>
</dbReference>
<dbReference type="InParanoid" id="Q0PDK5"/>
<dbReference type="WormBase" id="K03H1.13a">
    <property type="protein sequence ID" value="CE44279"/>
    <property type="gene ID" value="WBGene00044903"/>
</dbReference>
<dbReference type="GO" id="GO:0016772">
    <property type="term" value="F:transferase activity, transferring phosphorus-containing groups"/>
    <property type="evidence" value="ECO:0007669"/>
    <property type="project" value="InterPro"/>
</dbReference>
<sequence>MLWQKFILTAGSDSQNRVFYEQLSRIPTQNYSESIEVVTDESPGIRIGSGGATFNIIRKLLETETYEKLEKSKVLLLHSGGLSQRMPHLSAYGKAFGTLPNCKSILETKLEIYKNDLLEKLPSTGGIMITASDVIENMENAEKVKSNVDIIVFAHKSSLEVGTQHGVFVMDKKTRKLKRVLQKPTIEEMRKDGAIMEDEMVLTDSCYFMTWKFCKKFMENPLLRSPITEELCCYGDFMRPMGFDPKLDYIEASGSEQLKSYRKALADIFSTANVEISVLGENSFFHFGTYQEYIEHLLPNSIYRNSFPGAFKSNIVFSNGISKLPEQSFVEFSTGSLEVGKNSIVSGIDAGNSEIIIPSNTVVFTLALKTKTFVTIIIKIDEDIKKVCDRVKWNGHDTEISDKSIWDAPLFGTFETREKSLKTALFEWENGIKRKNEERVSISEAVMMHDFEADLERRRWLTHL</sequence>
<dbReference type="eggNOG" id="ENOG502QRKZ">
    <property type="taxonomic scope" value="Eukaryota"/>
</dbReference>
<evidence type="ECO:0000313" key="5">
    <source>
        <dbReference type="Proteomes" id="UP000001940"/>
    </source>
</evidence>
<dbReference type="KEGG" id="cel:CELE_K03H1.13"/>
<evidence type="ECO:0000256" key="2">
    <source>
        <dbReference type="ARBA" id="ARBA00022741"/>
    </source>
</evidence>
<dbReference type="OMA" id="DMIAYRE"/>
<dbReference type="FunCoup" id="Q0PDK5">
    <property type="interactions" value="1813"/>
</dbReference>
<dbReference type="Pfam" id="PF07959">
    <property type="entry name" value="Fucose_pyrophosphorylase"/>
    <property type="match status" value="1"/>
</dbReference>
<dbReference type="PANTHER" id="PTHR15045">
    <property type="entry name" value="FUCOSE-1-PHOSPHATE GUANYLYLTRANSFERASE"/>
    <property type="match status" value="1"/>
</dbReference>
<dbReference type="PaxDb" id="6239-K03H1.13a"/>
<evidence type="ECO:0000256" key="1">
    <source>
        <dbReference type="ARBA" id="ARBA00022679"/>
    </source>
</evidence>
<dbReference type="SMR" id="Q0PDK5"/>
<dbReference type="GO" id="GO:0042350">
    <property type="term" value="P:GDP-L-fucose biosynthetic process"/>
    <property type="evidence" value="ECO:0007669"/>
    <property type="project" value="UniProtKB-ARBA"/>
</dbReference>
<dbReference type="PhylomeDB" id="Q0PDK5"/>
<reference evidence="4 5" key="1">
    <citation type="journal article" date="1998" name="Science">
        <title>Genome sequence of the nematode C. elegans: a platform for investigating biology.</title>
        <authorList>
            <consortium name="The C. elegans sequencing consortium"/>
            <person name="Sulson J.E."/>
            <person name="Waterston R."/>
        </authorList>
    </citation>
    <scope>NUCLEOTIDE SEQUENCE [LARGE SCALE GENOMIC DNA]</scope>
    <source>
        <strain evidence="4 5">Bristol N2</strain>
    </source>
</reference>
<feature type="domain" description="GDP-fucose pyrophosphorylase" evidence="3">
    <location>
        <begin position="67"/>
        <end position="424"/>
    </location>
</feature>
<evidence type="ECO:0000259" key="3">
    <source>
        <dbReference type="Pfam" id="PF07959"/>
    </source>
</evidence>
<dbReference type="AlphaFoldDB" id="Q0PDK5"/>
<dbReference type="OrthoDB" id="10062280at2759"/>
<keyword evidence="5" id="KW-1185">Reference proteome</keyword>
<dbReference type="GO" id="GO:0000166">
    <property type="term" value="F:nucleotide binding"/>
    <property type="evidence" value="ECO:0007669"/>
    <property type="project" value="UniProtKB-KW"/>
</dbReference>
<name>Q0PDK5_CAEEL</name>
<accession>Q0PDK5</accession>
<dbReference type="AGR" id="WB:WBGene00044903"/>
<dbReference type="STRING" id="6239.K03H1.13a.1"/>
<proteinExistence type="evidence at protein level"/>
<organism evidence="4 5">
    <name type="scientific">Caenorhabditis elegans</name>
    <dbReference type="NCBI Taxonomy" id="6239"/>
    <lineage>
        <taxon>Eukaryota</taxon>
        <taxon>Metazoa</taxon>
        <taxon>Ecdysozoa</taxon>
        <taxon>Nematoda</taxon>
        <taxon>Chromadorea</taxon>
        <taxon>Rhabditida</taxon>
        <taxon>Rhabditina</taxon>
        <taxon>Rhabditomorpha</taxon>
        <taxon>Rhabditoidea</taxon>
        <taxon>Rhabditidae</taxon>
        <taxon>Peloderinae</taxon>
        <taxon>Caenorhabditis</taxon>
    </lineage>
</organism>
<keyword evidence="1" id="KW-0808">Transferase</keyword>
<dbReference type="EMBL" id="BX284603">
    <property type="protein sequence ID" value="CAL22705.2"/>
    <property type="molecule type" value="Genomic_DNA"/>
</dbReference>
<evidence type="ECO:0007829" key="7">
    <source>
        <dbReference type="PeptideAtlas" id="Q0PDK5"/>
    </source>
</evidence>
<dbReference type="UCSC" id="K03H1.13">
    <property type="organism name" value="c. elegans"/>
</dbReference>
<dbReference type="CTD" id="4926919"/>
<gene>
    <name evidence="4" type="ORF">CELE_K03H1.13</name>
    <name evidence="4 6" type="ORF">K03H1.13</name>
</gene>
<evidence type="ECO:0000313" key="6">
    <source>
        <dbReference type="WormBase" id="K03H1.13a"/>
    </source>
</evidence>
<evidence type="ECO:0000313" key="4">
    <source>
        <dbReference type="EMBL" id="CAL22705.2"/>
    </source>
</evidence>
<dbReference type="GeneID" id="4926919"/>